<feature type="transmembrane region" description="Helical" evidence="1">
    <location>
        <begin position="432"/>
        <end position="450"/>
    </location>
</feature>
<feature type="transmembrane region" description="Helical" evidence="1">
    <location>
        <begin position="206"/>
        <end position="223"/>
    </location>
</feature>
<feature type="transmembrane region" description="Helical" evidence="1">
    <location>
        <begin position="180"/>
        <end position="201"/>
    </location>
</feature>
<feature type="transmembrane region" description="Helical" evidence="1">
    <location>
        <begin position="138"/>
        <end position="160"/>
    </location>
</feature>
<dbReference type="EMBL" id="QRUP01000013">
    <property type="protein sequence ID" value="RGR73079.1"/>
    <property type="molecule type" value="Genomic_DNA"/>
</dbReference>
<feature type="transmembrane region" description="Helical" evidence="1">
    <location>
        <begin position="37"/>
        <end position="56"/>
    </location>
</feature>
<organism evidence="3 4">
    <name type="scientific">Holdemania filiformis</name>
    <dbReference type="NCBI Taxonomy" id="61171"/>
    <lineage>
        <taxon>Bacteria</taxon>
        <taxon>Bacillati</taxon>
        <taxon>Bacillota</taxon>
        <taxon>Erysipelotrichia</taxon>
        <taxon>Erysipelotrichales</taxon>
        <taxon>Erysipelotrichaceae</taxon>
        <taxon>Holdemania</taxon>
    </lineage>
</organism>
<feature type="transmembrane region" description="Helical" evidence="1">
    <location>
        <begin position="370"/>
        <end position="392"/>
    </location>
</feature>
<proteinExistence type="predicted"/>
<name>A0A412FY29_9FIRM</name>
<keyword evidence="1" id="KW-0472">Membrane</keyword>
<feature type="transmembrane region" description="Helical" evidence="1">
    <location>
        <begin position="63"/>
        <end position="86"/>
    </location>
</feature>
<sequence length="470" mass="54494">MNTKCRITISREEISLTCILFLLFTSCVLFSESEWSSILSLIGFGAYCIYLLKIDILYYIKYLAFIFIAFSAILGTTVIEFFNLYLVELQCESSYVGSLPLLILGYWCLLVSFRIFDTRKQIKNLSDSLKLNNSEIKILRIFVWGVCLIFLLMFLKVIKYPAFLLGIDRFAYSMYYQPSGIWSIISNISPLLLVFPILYFINGKRVISSITILLYFFYALWTGNKFGPFFTLICIFLLIYSNKLIEKGKKYIKRVTGLLVIIFTLLIAFTIYFSQMSSDFTSLEYISTRAAQQGQLWWKSYELSNGEIHPEEFDEEISSAFSQDNSVSNNIGADYGIYKMMYYCAPNKLVDFKLSTGSRYTEAGMALINYYFGPIGLILFSNFIGFIIVKTINGFINCLTKRDYIKALILLRFFMIERTFLTMFVLSDITDVISLLSYLYLLFMNNKMLVIKKKKLMLIRYKNKYGGVSK</sequence>
<feature type="transmembrane region" description="Helical" evidence="1">
    <location>
        <begin position="229"/>
        <end position="245"/>
    </location>
</feature>
<dbReference type="PROSITE" id="PS51257">
    <property type="entry name" value="PROKAR_LIPOPROTEIN"/>
    <property type="match status" value="1"/>
</dbReference>
<dbReference type="Proteomes" id="UP000284178">
    <property type="component" value="Unassembled WGS sequence"/>
</dbReference>
<dbReference type="AlphaFoldDB" id="A0A412FY29"/>
<evidence type="ECO:0000256" key="1">
    <source>
        <dbReference type="SAM" id="Phobius"/>
    </source>
</evidence>
<dbReference type="Pfam" id="PF19982">
    <property type="entry name" value="DUF6418"/>
    <property type="match status" value="1"/>
</dbReference>
<gene>
    <name evidence="3" type="ORF">DWY25_10995</name>
</gene>
<comment type="caution">
    <text evidence="3">The sequence shown here is derived from an EMBL/GenBank/DDBJ whole genome shotgun (WGS) entry which is preliminary data.</text>
</comment>
<keyword evidence="4" id="KW-1185">Reference proteome</keyword>
<dbReference type="InterPro" id="IPR046303">
    <property type="entry name" value="DUF6418"/>
</dbReference>
<evidence type="ECO:0000313" key="3">
    <source>
        <dbReference type="EMBL" id="RGR73079.1"/>
    </source>
</evidence>
<evidence type="ECO:0000313" key="4">
    <source>
        <dbReference type="Proteomes" id="UP000284178"/>
    </source>
</evidence>
<dbReference type="GeneID" id="83015923"/>
<reference evidence="3 4" key="1">
    <citation type="submission" date="2018-08" db="EMBL/GenBank/DDBJ databases">
        <title>A genome reference for cultivated species of the human gut microbiota.</title>
        <authorList>
            <person name="Zou Y."/>
            <person name="Xue W."/>
            <person name="Luo G."/>
        </authorList>
    </citation>
    <scope>NUCLEOTIDE SEQUENCE [LARGE SCALE GENOMIC DNA]</scope>
    <source>
        <strain evidence="3 4">AF24-29</strain>
    </source>
</reference>
<keyword evidence="1" id="KW-0812">Transmembrane</keyword>
<feature type="transmembrane region" description="Helical" evidence="1">
    <location>
        <begin position="98"/>
        <end position="117"/>
    </location>
</feature>
<feature type="domain" description="DUF6418" evidence="2">
    <location>
        <begin position="333"/>
        <end position="427"/>
    </location>
</feature>
<feature type="transmembrane region" description="Helical" evidence="1">
    <location>
        <begin position="12"/>
        <end position="31"/>
    </location>
</feature>
<dbReference type="RefSeq" id="WP_117895274.1">
    <property type="nucleotide sequence ID" value="NZ_CABJCV010000013.1"/>
</dbReference>
<keyword evidence="1" id="KW-1133">Transmembrane helix</keyword>
<feature type="transmembrane region" description="Helical" evidence="1">
    <location>
        <begin position="257"/>
        <end position="275"/>
    </location>
</feature>
<feature type="transmembrane region" description="Helical" evidence="1">
    <location>
        <begin position="404"/>
        <end position="426"/>
    </location>
</feature>
<evidence type="ECO:0000259" key="2">
    <source>
        <dbReference type="Pfam" id="PF19982"/>
    </source>
</evidence>
<protein>
    <recommendedName>
        <fullName evidence="2">DUF6418 domain-containing protein</fullName>
    </recommendedName>
</protein>
<accession>A0A412FY29</accession>